<dbReference type="InterPro" id="IPR018511">
    <property type="entry name" value="Hemolysin-typ_Ca-bd_CS"/>
</dbReference>
<dbReference type="InterPro" id="IPR017850">
    <property type="entry name" value="Alkaline_phosphatase_core_sf"/>
</dbReference>
<dbReference type="SUPFAM" id="SSF53649">
    <property type="entry name" value="Alkaline phosphatase-like"/>
    <property type="match status" value="1"/>
</dbReference>
<dbReference type="PANTHER" id="PTHR45953:SF1">
    <property type="entry name" value="IDURONATE 2-SULFATASE"/>
    <property type="match status" value="1"/>
</dbReference>
<feature type="region of interest" description="Disordered" evidence="3">
    <location>
        <begin position="769"/>
        <end position="788"/>
    </location>
</feature>
<gene>
    <name evidence="5" type="ORF">QF092_02005</name>
</gene>
<dbReference type="Proteomes" id="UP001230978">
    <property type="component" value="Chromosome"/>
</dbReference>
<dbReference type="EMBL" id="CP124535">
    <property type="protein sequence ID" value="WGV16612.1"/>
    <property type="molecule type" value="Genomic_DNA"/>
</dbReference>
<dbReference type="Gene3D" id="2.150.10.10">
    <property type="entry name" value="Serralysin-like metalloprotease, C-terminal"/>
    <property type="match status" value="2"/>
</dbReference>
<dbReference type="RefSeq" id="WP_281467136.1">
    <property type="nucleotide sequence ID" value="NZ_CP124535.1"/>
</dbReference>
<keyword evidence="6" id="KW-1185">Reference proteome</keyword>
<accession>A0ABY8Q7I6</accession>
<sequence length="788" mass="85752">MGFDRTTIQNGNLCLIWIDDMIDIFTWRTAFGVTIQTPNIDRLMREGTRFANAYATIPLCAPCRAEISTGLSPFRTGLVDLNRFWRDVLPPTASWVYDLRRAGFRTFTTGKTDANYRPMPEDYRRILFHEDVEAADRGRRRDVHPYLDKGPGIAGVNYPNDDGSMDHTFYDHAVAQNAIDYIGRADPNRRHLIQLGFKHPHYNLTCPDRFYQLYDPDAICWPDSAHPDDFNGPQPGMAVYELAYIVNGQWTPEKAGDHAWRQVVRAYFAACSHVDHEIGRFMDTLRASPLGTKTTVVLLSDNGFNLGTHDSFHKMSQWDSAAHVPLGIWHAAMPGGVEVALPVSLHNLPKTLLDIAGLSPPEEWVSGQSLLPLIDPSFGMYDRSKSPLTAVFGTLSVRPSVAGLDHLRYFRYPNGEEHVYNVVADPGETTNLIDGPDTPALRQELVKAAADLGLDLRGMEHPGAGLHAMMAMDGTVVLDGGAADNNYWAYGSAADQIVERPDGGHDTLWYLAGPDGHVLRVPANIDCVRIGTVTARNEADGKIGKVLRIVAHPESAIEFEASERVSVHVRGSDQGDVMLGPVYAGAIFEGGAGDDRLVAQSMRRNDRHAFFGGAGNDTLIGGNGRDTLDGGPGDDVITAGDGFAKLYGGPGNDTLRAGDRSVEIHTGPGRNEVISGPGRDRIFVGPGENRISGAGGGVTYTVAWGGVTDITGFSSEDQLILAGWPEDPVLAREGNGVSIIAGLSTVILHGQHDPDQILRQISRIDRFDHATAPRPDSFTPPEDEDGDG</sequence>
<dbReference type="InterPro" id="IPR000917">
    <property type="entry name" value="Sulfatase_N"/>
</dbReference>
<dbReference type="Pfam" id="PF00353">
    <property type="entry name" value="HemolysinCabind"/>
    <property type="match status" value="2"/>
</dbReference>
<evidence type="ECO:0000256" key="1">
    <source>
        <dbReference type="ARBA" id="ARBA00022723"/>
    </source>
</evidence>
<dbReference type="PROSITE" id="PS00330">
    <property type="entry name" value="HEMOLYSIN_CALCIUM"/>
    <property type="match status" value="1"/>
</dbReference>
<organism evidence="5 6">
    <name type="scientific">Fuscovulum ytuae</name>
    <dbReference type="NCBI Taxonomy" id="3042299"/>
    <lineage>
        <taxon>Bacteria</taxon>
        <taxon>Pseudomonadati</taxon>
        <taxon>Pseudomonadota</taxon>
        <taxon>Alphaproteobacteria</taxon>
        <taxon>Rhodobacterales</taxon>
        <taxon>Paracoccaceae</taxon>
        <taxon>Fuscovulum</taxon>
    </lineage>
</organism>
<dbReference type="PRINTS" id="PR00313">
    <property type="entry name" value="CABNDNGRPT"/>
</dbReference>
<dbReference type="InterPro" id="IPR011049">
    <property type="entry name" value="Serralysin-like_metalloprot_C"/>
</dbReference>
<keyword evidence="2" id="KW-0378">Hydrolase</keyword>
<name>A0ABY8Q7I6_9RHOB</name>
<proteinExistence type="predicted"/>
<evidence type="ECO:0000259" key="4">
    <source>
        <dbReference type="Pfam" id="PF00884"/>
    </source>
</evidence>
<keyword evidence="1" id="KW-0479">Metal-binding</keyword>
<evidence type="ECO:0000256" key="3">
    <source>
        <dbReference type="SAM" id="MobiDB-lite"/>
    </source>
</evidence>
<evidence type="ECO:0000313" key="5">
    <source>
        <dbReference type="EMBL" id="WGV16612.1"/>
    </source>
</evidence>
<dbReference type="SUPFAM" id="SSF51120">
    <property type="entry name" value="beta-Roll"/>
    <property type="match status" value="1"/>
</dbReference>
<evidence type="ECO:0000313" key="6">
    <source>
        <dbReference type="Proteomes" id="UP001230978"/>
    </source>
</evidence>
<dbReference type="InterPro" id="IPR001343">
    <property type="entry name" value="Hemolysn_Ca-bd"/>
</dbReference>
<protein>
    <submittedName>
        <fullName evidence="5">Sulfatase-like hydrolase/transferase</fullName>
    </submittedName>
</protein>
<feature type="domain" description="Sulfatase N-terminal" evidence="4">
    <location>
        <begin position="29"/>
        <end position="357"/>
    </location>
</feature>
<dbReference type="PANTHER" id="PTHR45953">
    <property type="entry name" value="IDURONATE 2-SULFATASE"/>
    <property type="match status" value="1"/>
</dbReference>
<dbReference type="Pfam" id="PF00884">
    <property type="entry name" value="Sulfatase"/>
    <property type="match status" value="1"/>
</dbReference>
<dbReference type="Gene3D" id="3.40.720.10">
    <property type="entry name" value="Alkaline Phosphatase, subunit A"/>
    <property type="match status" value="1"/>
</dbReference>
<evidence type="ECO:0000256" key="2">
    <source>
        <dbReference type="ARBA" id="ARBA00022801"/>
    </source>
</evidence>
<reference evidence="5 6" key="1">
    <citation type="submission" date="2023-04" db="EMBL/GenBank/DDBJ databases">
        <title>YMD61, complete Genome.</title>
        <authorList>
            <person name="Zhang J."/>
        </authorList>
    </citation>
    <scope>NUCLEOTIDE SEQUENCE [LARGE SCALE GENOMIC DNA]</scope>
    <source>
        <strain evidence="5 6">YMD61</strain>
    </source>
</reference>